<reference evidence="1" key="1">
    <citation type="submission" date="2020-08" db="EMBL/GenBank/DDBJ databases">
        <title>Multicomponent nature underlies the extraordinary mechanical properties of spider dragline silk.</title>
        <authorList>
            <person name="Kono N."/>
            <person name="Nakamura H."/>
            <person name="Mori M."/>
            <person name="Yoshida Y."/>
            <person name="Ohtoshi R."/>
            <person name="Malay A.D."/>
            <person name="Moran D.A.P."/>
            <person name="Tomita M."/>
            <person name="Numata K."/>
            <person name="Arakawa K."/>
        </authorList>
    </citation>
    <scope>NUCLEOTIDE SEQUENCE</scope>
</reference>
<protein>
    <submittedName>
        <fullName evidence="1">Integrase catalytic domain-containing protein</fullName>
    </submittedName>
</protein>
<accession>A0A8X6QXI2</accession>
<dbReference type="EMBL" id="BMAW01130941">
    <property type="protein sequence ID" value="GFU37055.1"/>
    <property type="molecule type" value="Genomic_DNA"/>
</dbReference>
<evidence type="ECO:0000313" key="1">
    <source>
        <dbReference type="EMBL" id="GFU37055.1"/>
    </source>
</evidence>
<organism evidence="1 2">
    <name type="scientific">Nephila pilipes</name>
    <name type="common">Giant wood spider</name>
    <name type="synonym">Nephila maculata</name>
    <dbReference type="NCBI Taxonomy" id="299642"/>
    <lineage>
        <taxon>Eukaryota</taxon>
        <taxon>Metazoa</taxon>
        <taxon>Ecdysozoa</taxon>
        <taxon>Arthropoda</taxon>
        <taxon>Chelicerata</taxon>
        <taxon>Arachnida</taxon>
        <taxon>Araneae</taxon>
        <taxon>Araneomorphae</taxon>
        <taxon>Entelegynae</taxon>
        <taxon>Araneoidea</taxon>
        <taxon>Nephilidae</taxon>
        <taxon>Nephila</taxon>
    </lineage>
</organism>
<name>A0A8X6QXI2_NEPPI</name>
<evidence type="ECO:0000313" key="2">
    <source>
        <dbReference type="Proteomes" id="UP000887013"/>
    </source>
</evidence>
<sequence length="133" mass="15276">MKLQNILDGREVIVDALEINEISRDSIRVLDRDICDEMENRGLALTSDFKELSSDCQISLKGANYYWDLIKGFQRLNSSMVAIETVFGWSLRGRCDELTDSTLVNFVLSERESVSSEMRRFWELESLGIIGMK</sequence>
<proteinExistence type="predicted"/>
<keyword evidence="2" id="KW-1185">Reference proteome</keyword>
<dbReference type="AlphaFoldDB" id="A0A8X6QXI2"/>
<dbReference type="Proteomes" id="UP000887013">
    <property type="component" value="Unassembled WGS sequence"/>
</dbReference>
<comment type="caution">
    <text evidence="1">The sequence shown here is derived from an EMBL/GenBank/DDBJ whole genome shotgun (WGS) entry which is preliminary data.</text>
</comment>
<dbReference type="OrthoDB" id="6427575at2759"/>
<gene>
    <name evidence="1" type="primary">AVEN_151541_1</name>
    <name evidence="1" type="ORF">NPIL_601431</name>
</gene>